<evidence type="ECO:0000256" key="1">
    <source>
        <dbReference type="ARBA" id="ARBA00004418"/>
    </source>
</evidence>
<accession>A0A1V2H2Q5</accession>
<reference evidence="8 9" key="1">
    <citation type="submission" date="2016-10" db="EMBL/GenBank/DDBJ databases">
        <title>Draft Genome sequence of Roseomonas sp. strain M3.</title>
        <authorList>
            <person name="Subhash Y."/>
            <person name="Lee S."/>
        </authorList>
    </citation>
    <scope>NUCLEOTIDE SEQUENCE [LARGE SCALE GENOMIC DNA]</scope>
    <source>
        <strain evidence="8 9">M3</strain>
    </source>
</reference>
<proteinExistence type="predicted"/>
<evidence type="ECO:0000256" key="4">
    <source>
        <dbReference type="ARBA" id="ARBA00022729"/>
    </source>
</evidence>
<keyword evidence="4" id="KW-0732">Signal</keyword>
<keyword evidence="9" id="KW-1185">Reference proteome</keyword>
<dbReference type="Pfam" id="PF16822">
    <property type="entry name" value="ALGX"/>
    <property type="match status" value="1"/>
</dbReference>
<keyword evidence="8" id="KW-0131">Cell cycle</keyword>
<dbReference type="Proteomes" id="UP000188879">
    <property type="component" value="Unassembled WGS sequence"/>
</dbReference>
<organism evidence="8 9">
    <name type="scientific">Teichococcus deserti</name>
    <dbReference type="NCBI Taxonomy" id="1817963"/>
    <lineage>
        <taxon>Bacteria</taxon>
        <taxon>Pseudomonadati</taxon>
        <taxon>Pseudomonadota</taxon>
        <taxon>Alphaproteobacteria</taxon>
        <taxon>Acetobacterales</taxon>
        <taxon>Roseomonadaceae</taxon>
        <taxon>Roseomonas</taxon>
    </lineage>
</organism>
<feature type="domain" description="AlgX/AlgJ SGNH hydrolase-like" evidence="7">
    <location>
        <begin position="88"/>
        <end position="356"/>
    </location>
</feature>
<keyword evidence="5" id="KW-0574">Periplasm</keyword>
<dbReference type="EMBL" id="MLCO01000117">
    <property type="protein sequence ID" value="ONG53109.1"/>
    <property type="molecule type" value="Genomic_DNA"/>
</dbReference>
<keyword evidence="3" id="KW-0808">Transferase</keyword>
<dbReference type="GO" id="GO:0051301">
    <property type="term" value="P:cell division"/>
    <property type="evidence" value="ECO:0007669"/>
    <property type="project" value="UniProtKB-KW"/>
</dbReference>
<comment type="pathway">
    <text evidence="2">Glycan biosynthesis; alginate biosynthesis.</text>
</comment>
<evidence type="ECO:0000256" key="3">
    <source>
        <dbReference type="ARBA" id="ARBA00022679"/>
    </source>
</evidence>
<keyword evidence="6" id="KW-0016">Alginate biosynthesis</keyword>
<comment type="caution">
    <text evidence="8">The sequence shown here is derived from an EMBL/GenBank/DDBJ whole genome shotgun (WGS) entry which is preliminary data.</text>
</comment>
<dbReference type="GO" id="GO:0042121">
    <property type="term" value="P:alginic acid biosynthetic process"/>
    <property type="evidence" value="ECO:0007669"/>
    <property type="project" value="UniProtKB-UniPathway"/>
</dbReference>
<keyword evidence="8" id="KW-0132">Cell division</keyword>
<evidence type="ECO:0000313" key="9">
    <source>
        <dbReference type="Proteomes" id="UP000188879"/>
    </source>
</evidence>
<dbReference type="UniPathway" id="UPA00286"/>
<evidence type="ECO:0000313" key="8">
    <source>
        <dbReference type="EMBL" id="ONG53109.1"/>
    </source>
</evidence>
<dbReference type="GO" id="GO:0042597">
    <property type="term" value="C:periplasmic space"/>
    <property type="evidence" value="ECO:0007669"/>
    <property type="project" value="UniProtKB-SubCell"/>
</dbReference>
<evidence type="ECO:0000256" key="5">
    <source>
        <dbReference type="ARBA" id="ARBA00022764"/>
    </source>
</evidence>
<evidence type="ECO:0000256" key="6">
    <source>
        <dbReference type="ARBA" id="ARBA00022841"/>
    </source>
</evidence>
<evidence type="ECO:0000256" key="2">
    <source>
        <dbReference type="ARBA" id="ARBA00005182"/>
    </source>
</evidence>
<dbReference type="InterPro" id="IPR031811">
    <property type="entry name" value="ALGX/ALGJ_SGNH-like"/>
</dbReference>
<comment type="subcellular location">
    <subcellularLocation>
        <location evidence="1">Periplasm</location>
    </subcellularLocation>
</comment>
<gene>
    <name evidence="8" type="ORF">BKE38_13505</name>
</gene>
<name>A0A1V2H2Q5_9PROT</name>
<protein>
    <submittedName>
        <fullName evidence="8">Cell division protein FtsQ</fullName>
    </submittedName>
</protein>
<dbReference type="GO" id="GO:0016740">
    <property type="term" value="F:transferase activity"/>
    <property type="evidence" value="ECO:0007669"/>
    <property type="project" value="UniProtKB-KW"/>
</dbReference>
<evidence type="ECO:0000259" key="7">
    <source>
        <dbReference type="Pfam" id="PF16822"/>
    </source>
</evidence>
<dbReference type="AlphaFoldDB" id="A0A1V2H2Q5"/>
<sequence>MRRSGAFQGAAAALLLALGAWQGLAALSTTSAQNRLRAVMTMPAFLDGRATGAVNHVLAHLLPADGMLRAAGGLLRWGVFDSGGPQLRVGCDDWLYLTEELRPWPEAEANMAARAAAIGRIAGRLAQRDIALVVAVVPDKARRHAEHLCGAPRSAQAVARYDAFLTALRPQPVTVVPLLAPLQRQDPAFWRTDTHWNQPGAAAAAEAIAAAVGGVTPALPLTRGEQFATTSADTETNGPGDLLRLMSLDQMPDWMSSWARPKPDRQMVESTAAVGGEAAGGGGGLLDETPAPEIVLLGSSYSLNANFHGRLQQALESTVVNYGQAGGAFSGAAAAYFGSEAFRDTPPKLIIWEMPERAVVQPLSDMDRKLFSLFE</sequence>